<comment type="catalytic activity">
    <reaction evidence="6">
        <text>2 a quinone + NADH + H(+) = 2 a 1,4-benzosemiquinone + NAD(+)</text>
        <dbReference type="Rhea" id="RHEA:65952"/>
        <dbReference type="ChEBI" id="CHEBI:15378"/>
        <dbReference type="ChEBI" id="CHEBI:57540"/>
        <dbReference type="ChEBI" id="CHEBI:57945"/>
        <dbReference type="ChEBI" id="CHEBI:132124"/>
        <dbReference type="ChEBI" id="CHEBI:134225"/>
    </reaction>
</comment>
<sequence>MTTTTEPTLLQINTSLFAESGNSSALSERFVSEWRKRHPNGRVIVRDLSRNPVPHLDGARAAALFTPAEQRTPEQNAVVAESDALIAELKSADVIVLGLPMYNFGVPSQLKSYLDHVARAGVTFRYTATGPEGLIGDRKLYVMAARGGIYKDLPADTQTGFVRTFFNFIGIRDVEFVYAEGLNLDAASKTRALEAAGEQIDRLAA</sequence>
<dbReference type="OrthoDB" id="9787136at2"/>
<comment type="similarity">
    <text evidence="6">Belongs to the azoreductase type 1 family.</text>
</comment>
<dbReference type="HAMAP" id="MF_01216">
    <property type="entry name" value="Azoreductase_type1"/>
    <property type="match status" value="1"/>
</dbReference>
<evidence type="ECO:0000313" key="8">
    <source>
        <dbReference type="EMBL" id="EIT68841.1"/>
    </source>
</evidence>
<dbReference type="EC" id="1.6.5.-" evidence="6"/>
<comment type="subunit">
    <text evidence="6">Homodimer.</text>
</comment>
<dbReference type="PANTHER" id="PTHR43741">
    <property type="entry name" value="FMN-DEPENDENT NADH-AZOREDUCTASE 1"/>
    <property type="match status" value="1"/>
</dbReference>
<name>I8HZ57_9GAMM</name>
<accession>I8HZ57</accession>
<dbReference type="GO" id="GO:0009055">
    <property type="term" value="F:electron transfer activity"/>
    <property type="evidence" value="ECO:0007669"/>
    <property type="project" value="UniProtKB-UniRule"/>
</dbReference>
<evidence type="ECO:0000256" key="5">
    <source>
        <dbReference type="ARBA" id="ARBA00048542"/>
    </source>
</evidence>
<dbReference type="RefSeq" id="WP_007185366.1">
    <property type="nucleotide sequence ID" value="NZ_AKGD01000002.1"/>
</dbReference>
<evidence type="ECO:0000259" key="7">
    <source>
        <dbReference type="Pfam" id="PF02525"/>
    </source>
</evidence>
<feature type="binding site" evidence="6">
    <location>
        <position position="15"/>
    </location>
    <ligand>
        <name>FMN</name>
        <dbReference type="ChEBI" id="CHEBI:58210"/>
    </ligand>
</feature>
<comment type="function">
    <text evidence="6">Also exhibits azoreductase activity. Catalyzes the reductive cleavage of the azo bond in aromatic azo compounds to the corresponding amines.</text>
</comment>
<feature type="binding site" evidence="6">
    <location>
        <begin position="101"/>
        <end position="104"/>
    </location>
    <ligand>
        <name>FMN</name>
        <dbReference type="ChEBI" id="CHEBI:58210"/>
    </ligand>
</feature>
<keyword evidence="4 6" id="KW-0520">NAD</keyword>
<comment type="function">
    <text evidence="6">Quinone reductase that provides resistance to thiol-specific stress caused by electrophilic quinones.</text>
</comment>
<dbReference type="AlphaFoldDB" id="I8HZ57"/>
<dbReference type="EC" id="1.7.1.17" evidence="6"/>
<dbReference type="GO" id="GO:0016652">
    <property type="term" value="F:oxidoreductase activity, acting on NAD(P)H as acceptor"/>
    <property type="evidence" value="ECO:0007669"/>
    <property type="project" value="UniProtKB-UniRule"/>
</dbReference>
<keyword evidence="2 6" id="KW-0288">FMN</keyword>
<comment type="caution">
    <text evidence="8">The sequence shown here is derived from an EMBL/GenBank/DDBJ whole genome shotgun (WGS) entry which is preliminary data.</text>
</comment>
<protein>
    <recommendedName>
        <fullName evidence="6">FMN dependent NADH:quinone oxidoreductase</fullName>
        <ecNumber evidence="6">1.6.5.-</ecNumber>
    </recommendedName>
    <alternativeName>
        <fullName evidence="6">Azo-dye reductase</fullName>
    </alternativeName>
    <alternativeName>
        <fullName evidence="6">FMN-dependent NADH-azo compound oxidoreductase</fullName>
    </alternativeName>
    <alternativeName>
        <fullName evidence="6">FMN-dependent NADH-azoreductase</fullName>
        <ecNumber evidence="6">1.7.1.17</ecNumber>
    </alternativeName>
</protein>
<dbReference type="PATRIC" id="fig|1172194.4.peg.2340"/>
<feature type="domain" description="Flavodoxin-like fold" evidence="7">
    <location>
        <begin position="9"/>
        <end position="202"/>
    </location>
</feature>
<keyword evidence="1 6" id="KW-0285">Flavoprotein</keyword>
<dbReference type="GO" id="GO:0016655">
    <property type="term" value="F:oxidoreductase activity, acting on NAD(P)H, quinone or similar compound as acceptor"/>
    <property type="evidence" value="ECO:0007669"/>
    <property type="project" value="InterPro"/>
</dbReference>
<dbReference type="Gene3D" id="3.40.50.360">
    <property type="match status" value="1"/>
</dbReference>
<dbReference type="InterPro" id="IPR023048">
    <property type="entry name" value="NADH:quinone_OxRdtase_FMN_depd"/>
</dbReference>
<keyword evidence="3 6" id="KW-0560">Oxidoreductase</keyword>
<evidence type="ECO:0000256" key="4">
    <source>
        <dbReference type="ARBA" id="ARBA00023027"/>
    </source>
</evidence>
<comment type="cofactor">
    <cofactor evidence="6">
        <name>FMN</name>
        <dbReference type="ChEBI" id="CHEBI:58210"/>
    </cofactor>
    <text evidence="6">Binds 1 FMN per subunit.</text>
</comment>
<evidence type="ECO:0000256" key="2">
    <source>
        <dbReference type="ARBA" id="ARBA00022643"/>
    </source>
</evidence>
<dbReference type="SUPFAM" id="SSF52218">
    <property type="entry name" value="Flavoproteins"/>
    <property type="match status" value="1"/>
</dbReference>
<reference evidence="8 9" key="1">
    <citation type="journal article" date="2012" name="J. Bacteriol.">
        <title>Genome Sequence of n-Alkane-Degrading Hydrocarboniphaga effusa Strain AP103T (ATCC BAA-332T).</title>
        <authorList>
            <person name="Chang H.K."/>
            <person name="Zylstra G.J."/>
            <person name="Chae J.C."/>
        </authorList>
    </citation>
    <scope>NUCLEOTIDE SEQUENCE [LARGE SCALE GENOMIC DNA]</scope>
    <source>
        <strain evidence="8 9">AP103</strain>
    </source>
</reference>
<dbReference type="InterPro" id="IPR029039">
    <property type="entry name" value="Flavoprotein-like_sf"/>
</dbReference>
<organism evidence="8 9">
    <name type="scientific">Hydrocarboniphaga effusa AP103</name>
    <dbReference type="NCBI Taxonomy" id="1172194"/>
    <lineage>
        <taxon>Bacteria</taxon>
        <taxon>Pseudomonadati</taxon>
        <taxon>Pseudomonadota</taxon>
        <taxon>Gammaproteobacteria</taxon>
        <taxon>Nevskiales</taxon>
        <taxon>Nevskiaceae</taxon>
        <taxon>Hydrocarboniphaga</taxon>
    </lineage>
</organism>
<dbReference type="STRING" id="1172194.WQQ_24230"/>
<evidence type="ECO:0000256" key="1">
    <source>
        <dbReference type="ARBA" id="ARBA00022630"/>
    </source>
</evidence>
<keyword evidence="9" id="KW-1185">Reference proteome</keyword>
<evidence type="ECO:0000313" key="9">
    <source>
        <dbReference type="Proteomes" id="UP000003704"/>
    </source>
</evidence>
<proteinExistence type="inferred from homology"/>
<dbReference type="EMBL" id="AKGD01000002">
    <property type="protein sequence ID" value="EIT68841.1"/>
    <property type="molecule type" value="Genomic_DNA"/>
</dbReference>
<dbReference type="PANTHER" id="PTHR43741:SF2">
    <property type="entry name" value="FMN-DEPENDENT NADH:QUINONE OXIDOREDUCTASE"/>
    <property type="match status" value="1"/>
</dbReference>
<comment type="catalytic activity">
    <reaction evidence="5">
        <text>N,N-dimethyl-1,4-phenylenediamine + anthranilate + 2 NAD(+) = 2-(4-dimethylaminophenyl)diazenylbenzoate + 2 NADH + 2 H(+)</text>
        <dbReference type="Rhea" id="RHEA:55872"/>
        <dbReference type="ChEBI" id="CHEBI:15378"/>
        <dbReference type="ChEBI" id="CHEBI:15783"/>
        <dbReference type="ChEBI" id="CHEBI:16567"/>
        <dbReference type="ChEBI" id="CHEBI:57540"/>
        <dbReference type="ChEBI" id="CHEBI:57945"/>
        <dbReference type="ChEBI" id="CHEBI:71579"/>
        <dbReference type="EC" id="1.7.1.17"/>
    </reaction>
    <physiologicalReaction direction="right-to-left" evidence="5">
        <dbReference type="Rhea" id="RHEA:55874"/>
    </physiologicalReaction>
</comment>
<dbReference type="GO" id="GO:0010181">
    <property type="term" value="F:FMN binding"/>
    <property type="evidence" value="ECO:0007669"/>
    <property type="project" value="UniProtKB-UniRule"/>
</dbReference>
<dbReference type="InterPro" id="IPR050104">
    <property type="entry name" value="FMN-dep_NADH:Q_OxRdtase_AzoR1"/>
</dbReference>
<dbReference type="InterPro" id="IPR003680">
    <property type="entry name" value="Flavodoxin_fold"/>
</dbReference>
<evidence type="ECO:0000256" key="6">
    <source>
        <dbReference type="HAMAP-Rule" id="MF_01216"/>
    </source>
</evidence>
<comment type="caution">
    <text evidence="6">Lacks conserved residue(s) required for the propagation of feature annotation.</text>
</comment>
<gene>
    <name evidence="6" type="primary">azoR</name>
    <name evidence="8" type="ORF">WQQ_24230</name>
</gene>
<dbReference type="Pfam" id="PF02525">
    <property type="entry name" value="Flavodoxin_2"/>
    <property type="match status" value="1"/>
</dbReference>
<dbReference type="Proteomes" id="UP000003704">
    <property type="component" value="Unassembled WGS sequence"/>
</dbReference>
<evidence type="ECO:0000256" key="3">
    <source>
        <dbReference type="ARBA" id="ARBA00023002"/>
    </source>
</evidence>